<comment type="catalytic activity">
    <reaction evidence="1 11">
        <text>Endonucleolytic cleavage of DNA to give random double-stranded fragments with terminal 5'-phosphates, ATP is simultaneously hydrolyzed.</text>
        <dbReference type="EC" id="3.1.21.3"/>
    </reaction>
</comment>
<keyword evidence="4" id="KW-0540">Nuclease</keyword>
<dbReference type="OrthoDB" id="9758243at2"/>
<evidence type="ECO:0000256" key="4">
    <source>
        <dbReference type="ARBA" id="ARBA00022722"/>
    </source>
</evidence>
<name>A0A449A4B1_9BACT</name>
<dbReference type="EC" id="3.1.21.3" evidence="11"/>
<dbReference type="Proteomes" id="UP000289440">
    <property type="component" value="Chromosome"/>
</dbReference>
<evidence type="ECO:0000256" key="11">
    <source>
        <dbReference type="RuleBase" id="RU364115"/>
    </source>
</evidence>
<dbReference type="RefSeq" id="WP_129719506.1">
    <property type="nucleotide sequence ID" value="NZ_LR214951.1"/>
</dbReference>
<evidence type="ECO:0000256" key="3">
    <source>
        <dbReference type="ARBA" id="ARBA00011296"/>
    </source>
</evidence>
<accession>A0A449A4B1</accession>
<dbReference type="Pfam" id="PF04313">
    <property type="entry name" value="HSDR_N"/>
    <property type="match status" value="1"/>
</dbReference>
<keyword evidence="12" id="KW-0175">Coiled coil</keyword>
<keyword evidence="7" id="KW-0255">Endonuclease</keyword>
<evidence type="ECO:0000313" key="14">
    <source>
        <dbReference type="EMBL" id="VEU59120.1"/>
    </source>
</evidence>
<evidence type="ECO:0000256" key="6">
    <source>
        <dbReference type="ARBA" id="ARBA00022747"/>
    </source>
</evidence>
<keyword evidence="10 11" id="KW-0238">DNA-binding</keyword>
<dbReference type="EMBL" id="LR214951">
    <property type="protein sequence ID" value="VEU59120.1"/>
    <property type="molecule type" value="Genomic_DNA"/>
</dbReference>
<dbReference type="Gene3D" id="3.90.1570.50">
    <property type="match status" value="1"/>
</dbReference>
<sequence length="993" mass="118259">MKQNEKWYENDFVKKLVEKQEYIKLQGIKDTEGLLKIIFIEIERLNSIKLKEENKQKLKELFTLTKTEKIQFAQWIWNFDTITIPKENSSREQRLKLIDWENWENNNFYVLQQFSTKNKETNKTNIFDSLILINGFPLIFFEFKDKNVKIKKAISDIKNDYKNVLNSDVLRFVQILVASNFEKIKLMSNNDKEEKKVEFNWYSDNGKNIDNFIQDFLNKNKLKYYLKNCVVFQKAKNKLLLLRPYQQRAMQKTINFVNNQLKNKLNANININNGYIWHTTGSGKTITSYKIAEILSQNPNIDHVIFLVDRQDLNTQTTKEFRSFISWNENELFEALYQDNSSKLLELLIKKREKLIITTIQKMNKILTNNLNLIQEITNKTFVFIIDECHRSVAGTMGSRIKNNLKNSIMIGFSGTPIFENDSDKKTSDIFGNKLDVYNMRDAIKDKNVLGFSLRNYYTNDKDSVNYSENEIFRFPNNHLKKLTEILKIVKKSHYNFTQNGHYNAIFAFDTIKDMLSFYELYLSSEINNIFMSPIFSFNLKEQDNIENNEKDKKIEDFKKNIVENYNKRFKTSFDEINFDKYINDVQYRFKNYKPNEDGIDIVLVVDMLLTGYDSPNTNTLYINKQLSNHNLIQAFSRTNRIYEENKPYGLIINFSVSQNTIDDAFMTYAESTKDDLVDIVYGETYEKVYKYFVDVWQKLKTSVTKVYDFENQNVFSNASTSDLNQYLKEVVETNKTYSKLKTYPEYDENNKIEGFTIEELKEYLNIVKKVKDTFNERGEKPEEPIDDVTIYIPEEAKYHEVIIDEKYLDNLICFNTDCTKKSFINFDVNEINEQLEKNLQELNILLKQGDISEETYDIRKIFNTEWFLNLKNILFNFKNKMIDQEKYLKLEEFKNNIFQIVSKKFQFQFIKKVIEAYPDINKKLLDEDLKKRVDEKDLEDIHKSSWMEKLRRETENITNQDTEKISLWYSKSIKAILEFLEIQKNILMQGVN</sequence>
<dbReference type="GO" id="GO:0005524">
    <property type="term" value="F:ATP binding"/>
    <property type="evidence" value="ECO:0007669"/>
    <property type="project" value="UniProtKB-KW"/>
</dbReference>
<dbReference type="GO" id="GO:0009035">
    <property type="term" value="F:type I site-specific deoxyribonuclease activity"/>
    <property type="evidence" value="ECO:0007669"/>
    <property type="project" value="UniProtKB-EC"/>
</dbReference>
<dbReference type="InterPro" id="IPR055180">
    <property type="entry name" value="HsdR_RecA-like_helicase_dom_2"/>
</dbReference>
<gene>
    <name evidence="14" type="primary">hsdR_1</name>
    <name evidence="14" type="ORF">NCTC10166_00075</name>
</gene>
<dbReference type="InterPro" id="IPR004473">
    <property type="entry name" value="Restrct_endonuc_typeI_HsdR"/>
</dbReference>
<dbReference type="KEGG" id="mnu:NCTC10166_00075"/>
<proteinExistence type="inferred from homology"/>
<dbReference type="Pfam" id="PF22679">
    <property type="entry name" value="T1R_D3-like"/>
    <property type="match status" value="1"/>
</dbReference>
<keyword evidence="9 11" id="KW-0067">ATP-binding</keyword>
<evidence type="ECO:0000256" key="5">
    <source>
        <dbReference type="ARBA" id="ARBA00022741"/>
    </source>
</evidence>
<dbReference type="GO" id="GO:0009307">
    <property type="term" value="P:DNA restriction-modification system"/>
    <property type="evidence" value="ECO:0007669"/>
    <property type="project" value="UniProtKB-KW"/>
</dbReference>
<dbReference type="Pfam" id="PF18766">
    <property type="entry name" value="SWI2_SNF2"/>
    <property type="match status" value="1"/>
</dbReference>
<protein>
    <recommendedName>
        <fullName evidence="11">Type I restriction enzyme endonuclease subunit</fullName>
        <shortName evidence="11">R protein</shortName>
        <ecNumber evidence="11">3.1.21.3</ecNumber>
    </recommendedName>
</protein>
<dbReference type="SMART" id="SM00487">
    <property type="entry name" value="DEXDc"/>
    <property type="match status" value="1"/>
</dbReference>
<dbReference type="InterPro" id="IPR051268">
    <property type="entry name" value="Type-I_R_enzyme_R_subunit"/>
</dbReference>
<dbReference type="CDD" id="cd22332">
    <property type="entry name" value="HsdR_N"/>
    <property type="match status" value="1"/>
</dbReference>
<evidence type="ECO:0000256" key="7">
    <source>
        <dbReference type="ARBA" id="ARBA00022759"/>
    </source>
</evidence>
<feature type="coiled-coil region" evidence="12">
    <location>
        <begin position="826"/>
        <end position="853"/>
    </location>
</feature>
<comment type="similarity">
    <text evidence="2 11">Belongs to the HsdR family.</text>
</comment>
<dbReference type="PANTHER" id="PTHR30195:SF16">
    <property type="entry name" value="TYPE I RESTRICTION ENZYME ENDONUCLEASE SUBUNIT"/>
    <property type="match status" value="1"/>
</dbReference>
<organism evidence="14 15">
    <name type="scientific">Mesomycoplasma neurolyticum</name>
    <dbReference type="NCBI Taxonomy" id="2120"/>
    <lineage>
        <taxon>Bacteria</taxon>
        <taxon>Bacillati</taxon>
        <taxon>Mycoplasmatota</taxon>
        <taxon>Mycoplasmoidales</taxon>
        <taxon>Metamycoplasmataceae</taxon>
        <taxon>Mesomycoplasma</taxon>
    </lineage>
</organism>
<comment type="function">
    <text evidence="11">Subunit R is required for both nuclease and ATPase activities, but not for modification.</text>
</comment>
<evidence type="ECO:0000256" key="10">
    <source>
        <dbReference type="ARBA" id="ARBA00023125"/>
    </source>
</evidence>
<comment type="subunit">
    <text evidence="3 11">The type I restriction/modification system is composed of three polypeptides R, M and S.</text>
</comment>
<dbReference type="NCBIfam" id="TIGR00348">
    <property type="entry name" value="hsdR"/>
    <property type="match status" value="1"/>
</dbReference>
<evidence type="ECO:0000256" key="2">
    <source>
        <dbReference type="ARBA" id="ARBA00008598"/>
    </source>
</evidence>
<dbReference type="SUPFAM" id="SSF52540">
    <property type="entry name" value="P-loop containing nucleoside triphosphate hydrolases"/>
    <property type="match status" value="2"/>
</dbReference>
<evidence type="ECO:0000256" key="9">
    <source>
        <dbReference type="ARBA" id="ARBA00022840"/>
    </source>
</evidence>
<dbReference type="InterPro" id="IPR040980">
    <property type="entry name" value="SWI2_SNF2"/>
</dbReference>
<dbReference type="InterPro" id="IPR027417">
    <property type="entry name" value="P-loop_NTPase"/>
</dbReference>
<dbReference type="REBASE" id="298417">
    <property type="entry name" value="Mne10166ORF76P"/>
</dbReference>
<keyword evidence="6 11" id="KW-0680">Restriction system</keyword>
<evidence type="ECO:0000256" key="1">
    <source>
        <dbReference type="ARBA" id="ARBA00000851"/>
    </source>
</evidence>
<evidence type="ECO:0000259" key="13">
    <source>
        <dbReference type="PROSITE" id="PS51192"/>
    </source>
</evidence>
<dbReference type="InterPro" id="IPR007409">
    <property type="entry name" value="Restrct_endonuc_type1_HsdR_N"/>
</dbReference>
<dbReference type="PANTHER" id="PTHR30195">
    <property type="entry name" value="TYPE I SITE-SPECIFIC DEOXYRIBONUCLEASE PROTEIN SUBUNIT M AND R"/>
    <property type="match status" value="1"/>
</dbReference>
<feature type="domain" description="Helicase ATP-binding" evidence="13">
    <location>
        <begin position="265"/>
        <end position="435"/>
    </location>
</feature>
<dbReference type="InterPro" id="IPR014001">
    <property type="entry name" value="Helicase_ATP-bd"/>
</dbReference>
<dbReference type="Gene3D" id="3.40.50.300">
    <property type="entry name" value="P-loop containing nucleotide triphosphate hydrolases"/>
    <property type="match status" value="2"/>
</dbReference>
<reference evidence="14 15" key="1">
    <citation type="submission" date="2019-01" db="EMBL/GenBank/DDBJ databases">
        <authorList>
            <consortium name="Pathogen Informatics"/>
        </authorList>
    </citation>
    <scope>NUCLEOTIDE SEQUENCE [LARGE SCALE GENOMIC DNA]</scope>
    <source>
        <strain evidence="14 15">NCTC10166</strain>
    </source>
</reference>
<dbReference type="PROSITE" id="PS51192">
    <property type="entry name" value="HELICASE_ATP_BIND_1"/>
    <property type="match status" value="1"/>
</dbReference>
<keyword evidence="5 11" id="KW-0547">Nucleotide-binding</keyword>
<dbReference type="CDD" id="cd18800">
    <property type="entry name" value="SF2_C_EcoR124I-like"/>
    <property type="match status" value="1"/>
</dbReference>
<keyword evidence="8 11" id="KW-0378">Hydrolase</keyword>
<dbReference type="AlphaFoldDB" id="A0A449A4B1"/>
<keyword evidence="15" id="KW-1185">Reference proteome</keyword>
<evidence type="ECO:0000256" key="12">
    <source>
        <dbReference type="SAM" id="Coils"/>
    </source>
</evidence>
<evidence type="ECO:0000313" key="15">
    <source>
        <dbReference type="Proteomes" id="UP000289440"/>
    </source>
</evidence>
<evidence type="ECO:0000256" key="8">
    <source>
        <dbReference type="ARBA" id="ARBA00022801"/>
    </source>
</evidence>
<dbReference type="GO" id="GO:0003677">
    <property type="term" value="F:DNA binding"/>
    <property type="evidence" value="ECO:0007669"/>
    <property type="project" value="UniProtKB-KW"/>
</dbReference>